<keyword evidence="3" id="KW-1185">Reference proteome</keyword>
<evidence type="ECO:0000313" key="3">
    <source>
        <dbReference type="Proteomes" id="UP000477311"/>
    </source>
</evidence>
<evidence type="ECO:0000259" key="1">
    <source>
        <dbReference type="Pfam" id="PF16798"/>
    </source>
</evidence>
<dbReference type="InterPro" id="IPR031849">
    <property type="entry name" value="DUF5069"/>
</dbReference>
<dbReference type="AlphaFoldDB" id="A0A6M1RHK4"/>
<gene>
    <name evidence="2" type="ORF">G4L39_06850</name>
</gene>
<dbReference type="Pfam" id="PF16798">
    <property type="entry name" value="DUF5069"/>
    <property type="match status" value="1"/>
</dbReference>
<dbReference type="RefSeq" id="WP_165106940.1">
    <property type="nucleotide sequence ID" value="NZ_JAAKYA010000045.1"/>
</dbReference>
<reference evidence="2 3" key="1">
    <citation type="submission" date="2020-02" db="EMBL/GenBank/DDBJ databases">
        <title>Draft genome sequence of Limisphaera ngatamarikiensis NGM72.4T, a thermophilic Verrucomicrobia grouped in subdivision 3.</title>
        <authorList>
            <person name="Carere C.R."/>
            <person name="Steen J."/>
            <person name="Hugenholtz P."/>
            <person name="Stott M.B."/>
        </authorList>
    </citation>
    <scope>NUCLEOTIDE SEQUENCE [LARGE SCALE GENOMIC DNA]</scope>
    <source>
        <strain evidence="2 3">NGM72.4</strain>
    </source>
</reference>
<name>A0A6M1RHK4_9BACT</name>
<evidence type="ECO:0000313" key="2">
    <source>
        <dbReference type="EMBL" id="NGO39116.1"/>
    </source>
</evidence>
<dbReference type="Proteomes" id="UP000477311">
    <property type="component" value="Unassembled WGS sequence"/>
</dbReference>
<dbReference type="EMBL" id="JAAKYA010000045">
    <property type="protein sequence ID" value="NGO39116.1"/>
    <property type="molecule type" value="Genomic_DNA"/>
</dbReference>
<proteinExistence type="predicted"/>
<accession>A0A6M1RHK4</accession>
<comment type="caution">
    <text evidence="2">The sequence shown here is derived from an EMBL/GenBank/DDBJ whole genome shotgun (WGS) entry which is preliminary data.</text>
</comment>
<feature type="domain" description="DUF5069" evidence="1">
    <location>
        <begin position="6"/>
        <end position="140"/>
    </location>
</feature>
<protein>
    <submittedName>
        <fullName evidence="2">DUF5069 domain-containing protein</fullName>
    </submittedName>
</protein>
<sequence>MSDIIYPRSPREVMDGWMHLPRYIDKIRLYLAGRLHPDYLPNLGKGFDALWLKYAGLTHEQMVEVVRNSIIDGQVCDWVRQNVKVPPEVKAAHREEMLSYPRPDDAEGQARLRWRKEQSGLAHRDDIRTFVDYIDADEKRI</sequence>
<organism evidence="2 3">
    <name type="scientific">Limisphaera ngatamarikiensis</name>
    <dbReference type="NCBI Taxonomy" id="1324935"/>
    <lineage>
        <taxon>Bacteria</taxon>
        <taxon>Pseudomonadati</taxon>
        <taxon>Verrucomicrobiota</taxon>
        <taxon>Verrucomicrobiia</taxon>
        <taxon>Limisphaerales</taxon>
        <taxon>Limisphaeraceae</taxon>
        <taxon>Limisphaera</taxon>
    </lineage>
</organism>